<sequence>MRLSKSIKSLARRWPHLHNLLFEDVPDTRLDILIGSDVPGAHWVLDQRVGGRRDPYTVRTIFDWILCGPLGHDGNYSALINFISRPDNPIGDYLERLYNHEFGDIADDRVFMSREDRAYLAVVTETARHNGAQFEVPSPWRTESNRLPDN</sequence>
<accession>A0A183B836</accession>
<dbReference type="PANTHER" id="PTHR47331">
    <property type="entry name" value="PHD-TYPE DOMAIN-CONTAINING PROTEIN"/>
    <property type="match status" value="1"/>
</dbReference>
<evidence type="ECO:0000313" key="3">
    <source>
        <dbReference type="WBParaSite" id="ECPE_0001541101-mRNA-1"/>
    </source>
</evidence>
<reference evidence="1 2" key="2">
    <citation type="submission" date="2018-11" db="EMBL/GenBank/DDBJ databases">
        <authorList>
            <consortium name="Pathogen Informatics"/>
        </authorList>
    </citation>
    <scope>NUCLEOTIDE SEQUENCE [LARGE SCALE GENOMIC DNA]</scope>
    <source>
        <strain evidence="1 2">Egypt</strain>
    </source>
</reference>
<reference evidence="3" key="1">
    <citation type="submission" date="2016-06" db="UniProtKB">
        <authorList>
            <consortium name="WormBaseParasite"/>
        </authorList>
    </citation>
    <scope>IDENTIFICATION</scope>
</reference>
<proteinExistence type="predicted"/>
<organism evidence="3">
    <name type="scientific">Echinostoma caproni</name>
    <dbReference type="NCBI Taxonomy" id="27848"/>
    <lineage>
        <taxon>Eukaryota</taxon>
        <taxon>Metazoa</taxon>
        <taxon>Spiralia</taxon>
        <taxon>Lophotrochozoa</taxon>
        <taxon>Platyhelminthes</taxon>
        <taxon>Trematoda</taxon>
        <taxon>Digenea</taxon>
        <taxon>Plagiorchiida</taxon>
        <taxon>Echinostomata</taxon>
        <taxon>Echinostomatoidea</taxon>
        <taxon>Echinostomatidae</taxon>
        <taxon>Echinostoma</taxon>
    </lineage>
</organism>
<dbReference type="EMBL" id="UZAN01060350">
    <property type="protein sequence ID" value="VDP92643.1"/>
    <property type="molecule type" value="Genomic_DNA"/>
</dbReference>
<keyword evidence="2" id="KW-1185">Reference proteome</keyword>
<dbReference type="AlphaFoldDB" id="A0A183B836"/>
<gene>
    <name evidence="1" type="ORF">ECPE_LOCUS15371</name>
</gene>
<name>A0A183B836_9TREM</name>
<dbReference type="OrthoDB" id="6277910at2759"/>
<dbReference type="PANTHER" id="PTHR47331:SF1">
    <property type="entry name" value="GAG-LIKE PROTEIN"/>
    <property type="match status" value="1"/>
</dbReference>
<dbReference type="Proteomes" id="UP000272942">
    <property type="component" value="Unassembled WGS sequence"/>
</dbReference>
<evidence type="ECO:0000313" key="2">
    <source>
        <dbReference type="Proteomes" id="UP000272942"/>
    </source>
</evidence>
<dbReference type="WBParaSite" id="ECPE_0001541101-mRNA-1">
    <property type="protein sequence ID" value="ECPE_0001541101-mRNA-1"/>
    <property type="gene ID" value="ECPE_0001541101"/>
</dbReference>
<protein>
    <submittedName>
        <fullName evidence="3">DUF4262 domain-containing protein</fullName>
    </submittedName>
</protein>
<evidence type="ECO:0000313" key="1">
    <source>
        <dbReference type="EMBL" id="VDP92643.1"/>
    </source>
</evidence>